<evidence type="ECO:0000313" key="12">
    <source>
        <dbReference type="EMBL" id="MBC5681019.1"/>
    </source>
</evidence>
<gene>
    <name evidence="10 12" type="primary">nadD</name>
    <name evidence="12" type="ORF">H8S01_08610</name>
</gene>
<evidence type="ECO:0000256" key="7">
    <source>
        <dbReference type="ARBA" id="ARBA00022840"/>
    </source>
</evidence>
<evidence type="ECO:0000256" key="6">
    <source>
        <dbReference type="ARBA" id="ARBA00022741"/>
    </source>
</evidence>
<evidence type="ECO:0000256" key="1">
    <source>
        <dbReference type="ARBA" id="ARBA00002324"/>
    </source>
</evidence>
<dbReference type="NCBIfam" id="NF000840">
    <property type="entry name" value="PRK00071.1-3"/>
    <property type="match status" value="1"/>
</dbReference>
<dbReference type="NCBIfam" id="TIGR00482">
    <property type="entry name" value="nicotinate (nicotinamide) nucleotide adenylyltransferase"/>
    <property type="match status" value="1"/>
</dbReference>
<accession>A0ABR7G0P1</accession>
<keyword evidence="4 10" id="KW-0808">Transferase</keyword>
<protein>
    <recommendedName>
        <fullName evidence="10">Probable nicotinate-nucleotide adenylyltransferase</fullName>
        <ecNumber evidence="10">2.7.7.18</ecNumber>
    </recommendedName>
    <alternativeName>
        <fullName evidence="10">Deamido-NAD(+) diphosphorylase</fullName>
    </alternativeName>
    <alternativeName>
        <fullName evidence="10">Deamido-NAD(+) pyrophosphorylase</fullName>
    </alternativeName>
    <alternativeName>
        <fullName evidence="10">Nicotinate mononucleotide adenylyltransferase</fullName>
        <shortName evidence="10">NaMN adenylyltransferase</shortName>
    </alternativeName>
</protein>
<feature type="domain" description="Cytidyltransferase-like" evidence="11">
    <location>
        <begin position="8"/>
        <end position="174"/>
    </location>
</feature>
<dbReference type="PANTHER" id="PTHR39321">
    <property type="entry name" value="NICOTINATE-NUCLEOTIDE ADENYLYLTRANSFERASE-RELATED"/>
    <property type="match status" value="1"/>
</dbReference>
<comment type="pathway">
    <text evidence="2 10">Cofactor biosynthesis; NAD(+) biosynthesis; deamido-NAD(+) from nicotinate D-ribonucleotide: step 1/1.</text>
</comment>
<dbReference type="HAMAP" id="MF_00244">
    <property type="entry name" value="NaMN_adenylyltr"/>
    <property type="match status" value="1"/>
</dbReference>
<dbReference type="Pfam" id="PF01467">
    <property type="entry name" value="CTP_transf_like"/>
    <property type="match status" value="1"/>
</dbReference>
<dbReference type="Proteomes" id="UP000628463">
    <property type="component" value="Unassembled WGS sequence"/>
</dbReference>
<dbReference type="RefSeq" id="WP_186836915.1">
    <property type="nucleotide sequence ID" value="NZ_JACOPD010000005.1"/>
</dbReference>
<dbReference type="EMBL" id="JACOPD010000005">
    <property type="protein sequence ID" value="MBC5681019.1"/>
    <property type="molecule type" value="Genomic_DNA"/>
</dbReference>
<dbReference type="InterPro" id="IPR014729">
    <property type="entry name" value="Rossmann-like_a/b/a_fold"/>
</dbReference>
<dbReference type="GO" id="GO:0016779">
    <property type="term" value="F:nucleotidyltransferase activity"/>
    <property type="evidence" value="ECO:0007669"/>
    <property type="project" value="UniProtKB-KW"/>
</dbReference>
<keyword evidence="5 10" id="KW-0548">Nucleotidyltransferase</keyword>
<evidence type="ECO:0000256" key="2">
    <source>
        <dbReference type="ARBA" id="ARBA00005019"/>
    </source>
</evidence>
<keyword evidence="8 10" id="KW-0520">NAD</keyword>
<organism evidence="12 13">
    <name type="scientific">Lachnospira hominis</name>
    <name type="common">ex Liu et al. 2021</name>
    <dbReference type="NCBI Taxonomy" id="2763051"/>
    <lineage>
        <taxon>Bacteria</taxon>
        <taxon>Bacillati</taxon>
        <taxon>Bacillota</taxon>
        <taxon>Clostridia</taxon>
        <taxon>Lachnospirales</taxon>
        <taxon>Lachnospiraceae</taxon>
        <taxon>Lachnospira</taxon>
    </lineage>
</organism>
<proteinExistence type="inferred from homology"/>
<dbReference type="PANTHER" id="PTHR39321:SF3">
    <property type="entry name" value="PHOSPHOPANTETHEINE ADENYLYLTRANSFERASE"/>
    <property type="match status" value="1"/>
</dbReference>
<keyword evidence="6 10" id="KW-0547">Nucleotide-binding</keyword>
<dbReference type="InterPro" id="IPR005248">
    <property type="entry name" value="NadD/NMNAT"/>
</dbReference>
<reference evidence="12 13" key="1">
    <citation type="submission" date="2020-08" db="EMBL/GenBank/DDBJ databases">
        <title>Genome public.</title>
        <authorList>
            <person name="Liu C."/>
            <person name="Sun Q."/>
        </authorList>
    </citation>
    <scope>NUCLEOTIDE SEQUENCE [LARGE SCALE GENOMIC DNA]</scope>
    <source>
        <strain evidence="12 13">NSJ-43</strain>
    </source>
</reference>
<evidence type="ECO:0000256" key="4">
    <source>
        <dbReference type="ARBA" id="ARBA00022679"/>
    </source>
</evidence>
<evidence type="ECO:0000256" key="9">
    <source>
        <dbReference type="ARBA" id="ARBA00048721"/>
    </source>
</evidence>
<dbReference type="InterPro" id="IPR004821">
    <property type="entry name" value="Cyt_trans-like"/>
</dbReference>
<comment type="caution">
    <text evidence="12">The sequence shown here is derived from an EMBL/GenBank/DDBJ whole genome shotgun (WGS) entry which is preliminary data.</text>
</comment>
<evidence type="ECO:0000256" key="10">
    <source>
        <dbReference type="HAMAP-Rule" id="MF_00244"/>
    </source>
</evidence>
<evidence type="ECO:0000256" key="5">
    <source>
        <dbReference type="ARBA" id="ARBA00022695"/>
    </source>
</evidence>
<evidence type="ECO:0000313" key="13">
    <source>
        <dbReference type="Proteomes" id="UP000628463"/>
    </source>
</evidence>
<dbReference type="EC" id="2.7.7.18" evidence="10"/>
<dbReference type="NCBIfam" id="TIGR00125">
    <property type="entry name" value="cyt_tran_rel"/>
    <property type="match status" value="1"/>
</dbReference>
<evidence type="ECO:0000256" key="3">
    <source>
        <dbReference type="ARBA" id="ARBA00022642"/>
    </source>
</evidence>
<sequence>MNSDIICVFGGTFNPVHTGHIEIARHVHSQFNLDKILIMPSGNPSSYKDTSLIADAKDRCNMISLSIKDYPYMELSELEVKRPGRTYTCDTLKILKEKYNLIYFIIGADSLFSIDKWYHADYVMKNCHLLVANRDNLDDEMIKQRIEFLKNTYGALIDIIDTPALPYSSTVIRENLKNGVSVEKMINPAVYDYIMKHGLYGVKSSKLEE</sequence>
<comment type="catalytic activity">
    <reaction evidence="9 10">
        <text>nicotinate beta-D-ribonucleotide + ATP + H(+) = deamido-NAD(+) + diphosphate</text>
        <dbReference type="Rhea" id="RHEA:22860"/>
        <dbReference type="ChEBI" id="CHEBI:15378"/>
        <dbReference type="ChEBI" id="CHEBI:30616"/>
        <dbReference type="ChEBI" id="CHEBI:33019"/>
        <dbReference type="ChEBI" id="CHEBI:57502"/>
        <dbReference type="ChEBI" id="CHEBI:58437"/>
        <dbReference type="EC" id="2.7.7.18"/>
    </reaction>
</comment>
<dbReference type="SUPFAM" id="SSF52374">
    <property type="entry name" value="Nucleotidylyl transferase"/>
    <property type="match status" value="1"/>
</dbReference>
<comment type="function">
    <text evidence="1 10">Catalyzes the reversible adenylation of nicotinate mononucleotide (NaMN) to nicotinic acid adenine dinucleotide (NaAD).</text>
</comment>
<dbReference type="CDD" id="cd02165">
    <property type="entry name" value="NMNAT"/>
    <property type="match status" value="1"/>
</dbReference>
<comment type="similarity">
    <text evidence="10">Belongs to the NadD family.</text>
</comment>
<evidence type="ECO:0000256" key="8">
    <source>
        <dbReference type="ARBA" id="ARBA00023027"/>
    </source>
</evidence>
<keyword evidence="3 10" id="KW-0662">Pyridine nucleotide biosynthesis</keyword>
<dbReference type="Gene3D" id="3.40.50.620">
    <property type="entry name" value="HUPs"/>
    <property type="match status" value="1"/>
</dbReference>
<evidence type="ECO:0000259" key="11">
    <source>
        <dbReference type="Pfam" id="PF01467"/>
    </source>
</evidence>
<keyword evidence="7 10" id="KW-0067">ATP-binding</keyword>
<keyword evidence="13" id="KW-1185">Reference proteome</keyword>
<name>A0ABR7G0P1_9FIRM</name>